<dbReference type="EMBL" id="CACVAR010000371">
    <property type="protein sequence ID" value="CAA6824471.1"/>
    <property type="molecule type" value="Genomic_DNA"/>
</dbReference>
<keyword evidence="1" id="KW-1133">Transmembrane helix</keyword>
<reference evidence="2" key="1">
    <citation type="submission" date="2020-01" db="EMBL/GenBank/DDBJ databases">
        <authorList>
            <person name="Meier V. D."/>
            <person name="Meier V D."/>
        </authorList>
    </citation>
    <scope>NUCLEOTIDE SEQUENCE</scope>
    <source>
        <strain evidence="2">HLG_WM_MAG_03</strain>
    </source>
</reference>
<evidence type="ECO:0000313" key="2">
    <source>
        <dbReference type="EMBL" id="CAA6824471.1"/>
    </source>
</evidence>
<feature type="transmembrane region" description="Helical" evidence="1">
    <location>
        <begin position="33"/>
        <end position="52"/>
    </location>
</feature>
<proteinExistence type="predicted"/>
<accession>A0A6S6TNT7</accession>
<dbReference type="AlphaFoldDB" id="A0A6S6TNT7"/>
<keyword evidence="1" id="KW-0812">Transmembrane</keyword>
<protein>
    <submittedName>
        <fullName evidence="2">Uncharacterized protein</fullName>
    </submittedName>
</protein>
<sequence>MNKHIMVTLLGLFLGIVLTYFENKTGLTLPDNIIISILIIMLLELLFLSSSISEHSKEIKNVLHDTIVFNKIENPKVKAKIIEISQLILKLDDKRKEQDQDEIFDLFYGRTPDYLHECSVNLEAMLNNGIAAVEKKTKNYWKDYVIKGVKKSLWTTNIPEHQKSYGRTNNPELLDAQNKAIQNNIQITRVFIINKPRVSEKMDNLKDTMKAQHDIGIDVKVLEYKSLEEIYESGKYSVEIGLDFMILDERILYITSIESKNNPQSEVNLTELINHNELLKEAKSFQEIINIRAKPFEEWEKSLIENT</sequence>
<name>A0A6S6TNT7_9BACT</name>
<evidence type="ECO:0000256" key="1">
    <source>
        <dbReference type="SAM" id="Phobius"/>
    </source>
</evidence>
<gene>
    <name evidence="2" type="ORF">HELGO_WM24565</name>
</gene>
<organism evidence="2">
    <name type="scientific">uncultured Sulfurovum sp</name>
    <dbReference type="NCBI Taxonomy" id="269237"/>
    <lineage>
        <taxon>Bacteria</taxon>
        <taxon>Pseudomonadati</taxon>
        <taxon>Campylobacterota</taxon>
        <taxon>Epsilonproteobacteria</taxon>
        <taxon>Campylobacterales</taxon>
        <taxon>Sulfurovaceae</taxon>
        <taxon>Sulfurovum</taxon>
        <taxon>environmental samples</taxon>
    </lineage>
</organism>
<keyword evidence="1" id="KW-0472">Membrane</keyword>